<dbReference type="KEGG" id="dvi:6626411"/>
<evidence type="ECO:0000313" key="9">
    <source>
        <dbReference type="EMBL" id="EDW61245.1"/>
    </source>
</evidence>
<dbReference type="FunFam" id="2.130.10.10:FF:000499">
    <property type="entry name" value="PWP2, small subunit processome component"/>
    <property type="match status" value="1"/>
</dbReference>
<dbReference type="FunFam" id="2.130.10.10:FF:001412">
    <property type="entry name" value="AGAP010693-PA"/>
    <property type="match status" value="1"/>
</dbReference>
<comment type="subcellular location">
    <subcellularLocation>
        <location evidence="1">Nucleus</location>
        <location evidence="1">Nucleolus</location>
    </subcellularLocation>
</comment>
<dbReference type="GO" id="GO:0034388">
    <property type="term" value="C:Pwp2p-containing subcomplex of 90S preribosome"/>
    <property type="evidence" value="ECO:0007669"/>
    <property type="project" value="TreeGrafter"/>
</dbReference>
<dbReference type="SMART" id="SM00320">
    <property type="entry name" value="WD40"/>
    <property type="match status" value="11"/>
</dbReference>
<proteinExistence type="inferred from homology"/>
<feature type="repeat" description="WD" evidence="6">
    <location>
        <begin position="517"/>
        <end position="551"/>
    </location>
</feature>
<dbReference type="EMBL" id="CH940648">
    <property type="protein sequence ID" value="EDW61245.1"/>
    <property type="molecule type" value="Genomic_DNA"/>
</dbReference>
<dbReference type="SMR" id="B4LPI6"/>
<dbReference type="GO" id="GO:0000028">
    <property type="term" value="P:ribosomal small subunit assembly"/>
    <property type="evidence" value="ECO:0007669"/>
    <property type="project" value="TreeGrafter"/>
</dbReference>
<dbReference type="InterPro" id="IPR001680">
    <property type="entry name" value="WD40_rpt"/>
</dbReference>
<comment type="similarity">
    <text evidence="2">Belongs to the WD repeat PWP2 family.</text>
</comment>
<dbReference type="PROSITE" id="PS50294">
    <property type="entry name" value="WD_REPEATS_REGION"/>
    <property type="match status" value="3"/>
</dbReference>
<feature type="repeat" description="WD" evidence="6">
    <location>
        <begin position="431"/>
        <end position="472"/>
    </location>
</feature>
<dbReference type="OMA" id="VYEWQSE"/>
<evidence type="ECO:0000256" key="7">
    <source>
        <dbReference type="SAM" id="MobiDB-lite"/>
    </source>
</evidence>
<name>B4LPI6_DROVI</name>
<dbReference type="FunFam" id="2.130.10.10:FF:000541">
    <property type="entry name" value="PWP2, small subunit processome component"/>
    <property type="match status" value="1"/>
</dbReference>
<dbReference type="InterPro" id="IPR011047">
    <property type="entry name" value="Quinoprotein_ADH-like_sf"/>
</dbReference>
<dbReference type="InterPro" id="IPR015943">
    <property type="entry name" value="WD40/YVTN_repeat-like_dom_sf"/>
</dbReference>
<dbReference type="PANTHER" id="PTHR19858:SF0">
    <property type="entry name" value="PERIODIC TRYPTOPHAN PROTEIN 2 HOMOLOG"/>
    <property type="match status" value="1"/>
</dbReference>
<dbReference type="PROSITE" id="PS00678">
    <property type="entry name" value="WD_REPEATS_1"/>
    <property type="match status" value="1"/>
</dbReference>
<dbReference type="SUPFAM" id="SSF69304">
    <property type="entry name" value="Tricorn protease N-terminal domain"/>
    <property type="match status" value="1"/>
</dbReference>
<evidence type="ECO:0000256" key="6">
    <source>
        <dbReference type="PROSITE-ProRule" id="PRU00221"/>
    </source>
</evidence>
<dbReference type="InterPro" id="IPR007148">
    <property type="entry name" value="SSU_processome_Utp12"/>
</dbReference>
<dbReference type="Proteomes" id="UP000008792">
    <property type="component" value="Unassembled WGS sequence"/>
</dbReference>
<dbReference type="PhylomeDB" id="B4LPI6"/>
<dbReference type="STRING" id="7244.B4LPI6"/>
<dbReference type="OrthoDB" id="3142434at2759"/>
<dbReference type="InterPro" id="IPR027145">
    <property type="entry name" value="PWP2"/>
</dbReference>
<keyword evidence="4" id="KW-0677">Repeat</keyword>
<evidence type="ECO:0000256" key="1">
    <source>
        <dbReference type="ARBA" id="ARBA00004604"/>
    </source>
</evidence>
<evidence type="ECO:0000256" key="4">
    <source>
        <dbReference type="ARBA" id="ARBA00022737"/>
    </source>
</evidence>
<evidence type="ECO:0000256" key="5">
    <source>
        <dbReference type="ARBA" id="ARBA00023242"/>
    </source>
</evidence>
<dbReference type="GO" id="GO:0032040">
    <property type="term" value="C:small-subunit processome"/>
    <property type="evidence" value="ECO:0007669"/>
    <property type="project" value="TreeGrafter"/>
</dbReference>
<dbReference type="CDD" id="cd00200">
    <property type="entry name" value="WD40"/>
    <property type="match status" value="1"/>
</dbReference>
<evidence type="ECO:0000259" key="8">
    <source>
        <dbReference type="Pfam" id="PF04003"/>
    </source>
</evidence>
<dbReference type="eggNOG" id="KOG0291">
    <property type="taxonomic scope" value="Eukaryota"/>
</dbReference>
<dbReference type="SUPFAM" id="SSF50998">
    <property type="entry name" value="Quinoprotein alcohol dehydrogenase-like"/>
    <property type="match status" value="1"/>
</dbReference>
<gene>
    <name evidence="9" type="primary">Dvir\GJ21922</name>
    <name evidence="9" type="ORF">Dvir_GJ21922</name>
</gene>
<dbReference type="Gene3D" id="2.130.10.10">
    <property type="entry name" value="YVTN repeat-like/Quinoprotein amine dehydrogenase"/>
    <property type="match status" value="3"/>
</dbReference>
<accession>B4LPI6</accession>
<keyword evidence="5" id="KW-0539">Nucleus</keyword>
<keyword evidence="3 6" id="KW-0853">WD repeat</keyword>
<dbReference type="InParanoid" id="B4LPI6"/>
<evidence type="ECO:0000256" key="2">
    <source>
        <dbReference type="ARBA" id="ARBA00010226"/>
    </source>
</evidence>
<dbReference type="FunCoup" id="B4LPI6">
    <property type="interactions" value="998"/>
</dbReference>
<protein>
    <recommendedName>
        <fullName evidence="8">Small-subunit processome Utp12 domain-containing protein</fullName>
    </recommendedName>
</protein>
<organism evidence="9 10">
    <name type="scientific">Drosophila virilis</name>
    <name type="common">Fruit fly</name>
    <dbReference type="NCBI Taxonomy" id="7244"/>
    <lineage>
        <taxon>Eukaryota</taxon>
        <taxon>Metazoa</taxon>
        <taxon>Ecdysozoa</taxon>
        <taxon>Arthropoda</taxon>
        <taxon>Hexapoda</taxon>
        <taxon>Insecta</taxon>
        <taxon>Pterygota</taxon>
        <taxon>Neoptera</taxon>
        <taxon>Endopterygota</taxon>
        <taxon>Diptera</taxon>
        <taxon>Brachycera</taxon>
        <taxon>Muscomorpha</taxon>
        <taxon>Ephydroidea</taxon>
        <taxon>Drosophilidae</taxon>
        <taxon>Drosophila</taxon>
    </lineage>
</organism>
<evidence type="ECO:0000256" key="3">
    <source>
        <dbReference type="ARBA" id="ARBA00022574"/>
    </source>
</evidence>
<dbReference type="HOGENOM" id="CLU_010458_0_0_1"/>
<feature type="region of interest" description="Disordered" evidence="7">
    <location>
        <begin position="229"/>
        <end position="261"/>
    </location>
</feature>
<feature type="domain" description="Small-subunit processome Utp12" evidence="8">
    <location>
        <begin position="793"/>
        <end position="894"/>
    </location>
</feature>
<sequence>MKFSYKFSNLLGTIYRNGNLVFTPDGNSVISPVGNRITVYDLKNNKSRTLALESRYNYTNIALSPDGSLLIAVNEQGDAHLISMVSCTVIHRHKFQTGVQCINFSPDGAYFAVARENLVLIFCAPGEITGEYNPFVLKRSFLGGYDDVTWMDWSSDSKLLAIGSRDSSTKICAVNYMQNFRTYNLSGHTDAIVSCFFELNSLHLNTLSRNGQLCLWECSMEPSDLIEADKPEAAPPARKRKVPNAFKGSDSESEDDIENNVEKQTVKQDLEADQNEVKDGIVGKTHPFFYKKLGRHYLANEPRKEKRDAMLTAANYNRRTKVLVVAFSTGAFYLYELPDVNMIHSLSISEYPISAAVFNCTGDWVALASREIGQLLVWEWQSEQYIMKQQGHSSEMSCIAYSPDGQYIATGGEDSKVKLWNTQSSFCFVTFSEHTSGVTAVQFSRNKKFLVSSSLDGTVRAFDIIRYRNFRTFTSPTPAQFACVAVDYSGELVVAGGQDVFEIYLWSIKTGKLLEVISGHEGPVASIAFSPVATSSTLISGSWDKTVKIWNCLESNSEHETIDALSDVTCVAFSPSGEEVAVATLVGNIIIFDVKSATQVSTIEGRNDLSSGRLETDIVTAKKNAESNYFSTIEYSADGECILAAGKSANICIYHVREAMLLKKFEITQNHSLDGLNEFISRKHLSEFGNMALVEQREELEGGKVAIRLPGVRKGDMSARRFQPEVRVFSVRFSPTGQAFAAAGTEGLCIYALDKGVVFDPFNLTLEVTPKATHEALKNKEFTKALVMSLKLNEPNLVTLVLERVPHRDIELICADLSPDYAQRLLQQLARLLQSSPHIEFYLQWSCCLLTTHGYRDGVFQHTALLALHESISRKYEMLNKICDYNKYTIRVLLERSENLKAREDHAEATNDDSDNEMLLIRRPGDKDLECQFSEGSEEDSDGPDSEDNDDS</sequence>
<dbReference type="PANTHER" id="PTHR19858">
    <property type="entry name" value="WD40 REPEAT PROTEIN"/>
    <property type="match status" value="1"/>
</dbReference>
<feature type="repeat" description="WD" evidence="6">
    <location>
        <begin position="389"/>
        <end position="430"/>
    </location>
</feature>
<evidence type="ECO:0000313" key="10">
    <source>
        <dbReference type="Proteomes" id="UP000008792"/>
    </source>
</evidence>
<dbReference type="InterPro" id="IPR036322">
    <property type="entry name" value="WD40_repeat_dom_sf"/>
</dbReference>
<reference evidence="9 10" key="1">
    <citation type="journal article" date="2007" name="Nature">
        <title>Evolution of genes and genomes on the Drosophila phylogeny.</title>
        <authorList>
            <consortium name="Drosophila 12 Genomes Consortium"/>
            <person name="Clark A.G."/>
            <person name="Eisen M.B."/>
            <person name="Smith D.R."/>
            <person name="Bergman C.M."/>
            <person name="Oliver B."/>
            <person name="Markow T.A."/>
            <person name="Kaufman T.C."/>
            <person name="Kellis M."/>
            <person name="Gelbart W."/>
            <person name="Iyer V.N."/>
            <person name="Pollard D.A."/>
            <person name="Sackton T.B."/>
            <person name="Larracuente A.M."/>
            <person name="Singh N.D."/>
            <person name="Abad J.P."/>
            <person name="Abt D.N."/>
            <person name="Adryan B."/>
            <person name="Aguade M."/>
            <person name="Akashi H."/>
            <person name="Anderson W.W."/>
            <person name="Aquadro C.F."/>
            <person name="Ardell D.H."/>
            <person name="Arguello R."/>
            <person name="Artieri C.G."/>
            <person name="Barbash D.A."/>
            <person name="Barker D."/>
            <person name="Barsanti P."/>
            <person name="Batterham P."/>
            <person name="Batzoglou S."/>
            <person name="Begun D."/>
            <person name="Bhutkar A."/>
            <person name="Blanco E."/>
            <person name="Bosak S.A."/>
            <person name="Bradley R.K."/>
            <person name="Brand A.D."/>
            <person name="Brent M.R."/>
            <person name="Brooks A.N."/>
            <person name="Brown R.H."/>
            <person name="Butlin R.K."/>
            <person name="Caggese C."/>
            <person name="Calvi B.R."/>
            <person name="Bernardo de Carvalho A."/>
            <person name="Caspi A."/>
            <person name="Castrezana S."/>
            <person name="Celniker S.E."/>
            <person name="Chang J.L."/>
            <person name="Chapple C."/>
            <person name="Chatterji S."/>
            <person name="Chinwalla A."/>
            <person name="Civetta A."/>
            <person name="Clifton S.W."/>
            <person name="Comeron J.M."/>
            <person name="Costello J.C."/>
            <person name="Coyne J.A."/>
            <person name="Daub J."/>
            <person name="David R.G."/>
            <person name="Delcher A.L."/>
            <person name="Delehaunty K."/>
            <person name="Do C.B."/>
            <person name="Ebling H."/>
            <person name="Edwards K."/>
            <person name="Eickbush T."/>
            <person name="Evans J.D."/>
            <person name="Filipski A."/>
            <person name="Findeiss S."/>
            <person name="Freyhult E."/>
            <person name="Fulton L."/>
            <person name="Fulton R."/>
            <person name="Garcia A.C."/>
            <person name="Gardiner A."/>
            <person name="Garfield D.A."/>
            <person name="Garvin B.E."/>
            <person name="Gibson G."/>
            <person name="Gilbert D."/>
            <person name="Gnerre S."/>
            <person name="Godfrey J."/>
            <person name="Good R."/>
            <person name="Gotea V."/>
            <person name="Gravely B."/>
            <person name="Greenberg A.J."/>
            <person name="Griffiths-Jones S."/>
            <person name="Gross S."/>
            <person name="Guigo R."/>
            <person name="Gustafson E.A."/>
            <person name="Haerty W."/>
            <person name="Hahn M.W."/>
            <person name="Halligan D.L."/>
            <person name="Halpern A.L."/>
            <person name="Halter G.M."/>
            <person name="Han M.V."/>
            <person name="Heger A."/>
            <person name="Hillier L."/>
            <person name="Hinrichs A.S."/>
            <person name="Holmes I."/>
            <person name="Hoskins R.A."/>
            <person name="Hubisz M.J."/>
            <person name="Hultmark D."/>
            <person name="Huntley M.A."/>
            <person name="Jaffe D.B."/>
            <person name="Jagadeeshan S."/>
            <person name="Jeck W.R."/>
            <person name="Johnson J."/>
            <person name="Jones C.D."/>
            <person name="Jordan W.C."/>
            <person name="Karpen G.H."/>
            <person name="Kataoka E."/>
            <person name="Keightley P.D."/>
            <person name="Kheradpour P."/>
            <person name="Kirkness E.F."/>
            <person name="Koerich L.B."/>
            <person name="Kristiansen K."/>
            <person name="Kudrna D."/>
            <person name="Kulathinal R.J."/>
            <person name="Kumar S."/>
            <person name="Kwok R."/>
            <person name="Lander E."/>
            <person name="Langley C.H."/>
            <person name="Lapoint R."/>
            <person name="Lazzaro B.P."/>
            <person name="Lee S.J."/>
            <person name="Levesque L."/>
            <person name="Li R."/>
            <person name="Lin C.F."/>
            <person name="Lin M.F."/>
            <person name="Lindblad-Toh K."/>
            <person name="Llopart A."/>
            <person name="Long M."/>
            <person name="Low L."/>
            <person name="Lozovsky E."/>
            <person name="Lu J."/>
            <person name="Luo M."/>
            <person name="Machado C.A."/>
            <person name="Makalowski W."/>
            <person name="Marzo M."/>
            <person name="Matsuda M."/>
            <person name="Matzkin L."/>
            <person name="McAllister B."/>
            <person name="McBride C.S."/>
            <person name="McKernan B."/>
            <person name="McKernan K."/>
            <person name="Mendez-Lago M."/>
            <person name="Minx P."/>
            <person name="Mollenhauer M.U."/>
            <person name="Montooth K."/>
            <person name="Mount S.M."/>
            <person name="Mu X."/>
            <person name="Myers E."/>
            <person name="Negre B."/>
            <person name="Newfeld S."/>
            <person name="Nielsen R."/>
            <person name="Noor M.A."/>
            <person name="O'Grady P."/>
            <person name="Pachter L."/>
            <person name="Papaceit M."/>
            <person name="Parisi M.J."/>
            <person name="Parisi M."/>
            <person name="Parts L."/>
            <person name="Pedersen J.S."/>
            <person name="Pesole G."/>
            <person name="Phillippy A.M."/>
            <person name="Ponting C.P."/>
            <person name="Pop M."/>
            <person name="Porcelli D."/>
            <person name="Powell J.R."/>
            <person name="Prohaska S."/>
            <person name="Pruitt K."/>
            <person name="Puig M."/>
            <person name="Quesneville H."/>
            <person name="Ram K.R."/>
            <person name="Rand D."/>
            <person name="Rasmussen M.D."/>
            <person name="Reed L.K."/>
            <person name="Reenan R."/>
            <person name="Reily A."/>
            <person name="Remington K.A."/>
            <person name="Rieger T.T."/>
            <person name="Ritchie M.G."/>
            <person name="Robin C."/>
            <person name="Rogers Y.H."/>
            <person name="Rohde C."/>
            <person name="Rozas J."/>
            <person name="Rubenfield M.J."/>
            <person name="Ruiz A."/>
            <person name="Russo S."/>
            <person name="Salzberg S.L."/>
            <person name="Sanchez-Gracia A."/>
            <person name="Saranga D.J."/>
            <person name="Sato H."/>
            <person name="Schaeffer S.W."/>
            <person name="Schatz M.C."/>
            <person name="Schlenke T."/>
            <person name="Schwartz R."/>
            <person name="Segarra C."/>
            <person name="Singh R.S."/>
            <person name="Sirot L."/>
            <person name="Sirota M."/>
            <person name="Sisneros N.B."/>
            <person name="Smith C.D."/>
            <person name="Smith T.F."/>
            <person name="Spieth J."/>
            <person name="Stage D.E."/>
            <person name="Stark A."/>
            <person name="Stephan W."/>
            <person name="Strausberg R.L."/>
            <person name="Strempel S."/>
            <person name="Sturgill D."/>
            <person name="Sutton G."/>
            <person name="Sutton G.G."/>
            <person name="Tao W."/>
            <person name="Teichmann S."/>
            <person name="Tobari Y.N."/>
            <person name="Tomimura Y."/>
            <person name="Tsolas J.M."/>
            <person name="Valente V.L."/>
            <person name="Venter E."/>
            <person name="Venter J.C."/>
            <person name="Vicario S."/>
            <person name="Vieira F.G."/>
            <person name="Vilella A.J."/>
            <person name="Villasante A."/>
            <person name="Walenz B."/>
            <person name="Wang J."/>
            <person name="Wasserman M."/>
            <person name="Watts T."/>
            <person name="Wilson D."/>
            <person name="Wilson R.K."/>
            <person name="Wing R.A."/>
            <person name="Wolfner M.F."/>
            <person name="Wong A."/>
            <person name="Wong G.K."/>
            <person name="Wu C.I."/>
            <person name="Wu G."/>
            <person name="Yamamoto D."/>
            <person name="Yang H.P."/>
            <person name="Yang S.P."/>
            <person name="Yorke J.A."/>
            <person name="Yoshida K."/>
            <person name="Zdobnov E."/>
            <person name="Zhang P."/>
            <person name="Zhang Y."/>
            <person name="Zimin A.V."/>
            <person name="Baldwin J."/>
            <person name="Abdouelleil A."/>
            <person name="Abdulkadir J."/>
            <person name="Abebe A."/>
            <person name="Abera B."/>
            <person name="Abreu J."/>
            <person name="Acer S.C."/>
            <person name="Aftuck L."/>
            <person name="Alexander A."/>
            <person name="An P."/>
            <person name="Anderson E."/>
            <person name="Anderson S."/>
            <person name="Arachi H."/>
            <person name="Azer M."/>
            <person name="Bachantsang P."/>
            <person name="Barry A."/>
            <person name="Bayul T."/>
            <person name="Berlin A."/>
            <person name="Bessette D."/>
            <person name="Bloom T."/>
            <person name="Blye J."/>
            <person name="Boguslavskiy L."/>
            <person name="Bonnet C."/>
            <person name="Boukhgalter B."/>
            <person name="Bourzgui I."/>
            <person name="Brown A."/>
            <person name="Cahill P."/>
            <person name="Channer S."/>
            <person name="Cheshatsang Y."/>
            <person name="Chuda L."/>
            <person name="Citroen M."/>
            <person name="Collymore A."/>
            <person name="Cooke P."/>
            <person name="Costello M."/>
            <person name="D'Aco K."/>
            <person name="Daza R."/>
            <person name="De Haan G."/>
            <person name="DeGray S."/>
            <person name="DeMaso C."/>
            <person name="Dhargay N."/>
            <person name="Dooley K."/>
            <person name="Dooley E."/>
            <person name="Doricent M."/>
            <person name="Dorje P."/>
            <person name="Dorjee K."/>
            <person name="Dupes A."/>
            <person name="Elong R."/>
            <person name="Falk J."/>
            <person name="Farina A."/>
            <person name="Faro S."/>
            <person name="Ferguson D."/>
            <person name="Fisher S."/>
            <person name="Foley C.D."/>
            <person name="Franke A."/>
            <person name="Friedrich D."/>
            <person name="Gadbois L."/>
            <person name="Gearin G."/>
            <person name="Gearin C.R."/>
            <person name="Giannoukos G."/>
            <person name="Goode T."/>
            <person name="Graham J."/>
            <person name="Grandbois E."/>
            <person name="Grewal S."/>
            <person name="Gyaltsen K."/>
            <person name="Hafez N."/>
            <person name="Hagos B."/>
            <person name="Hall J."/>
            <person name="Henson C."/>
            <person name="Hollinger A."/>
            <person name="Honan T."/>
            <person name="Huard M.D."/>
            <person name="Hughes L."/>
            <person name="Hurhula B."/>
            <person name="Husby M.E."/>
            <person name="Kamat A."/>
            <person name="Kanga B."/>
            <person name="Kashin S."/>
            <person name="Khazanovich D."/>
            <person name="Kisner P."/>
            <person name="Lance K."/>
            <person name="Lara M."/>
            <person name="Lee W."/>
            <person name="Lennon N."/>
            <person name="Letendre F."/>
            <person name="LeVine R."/>
            <person name="Lipovsky A."/>
            <person name="Liu X."/>
            <person name="Liu J."/>
            <person name="Liu S."/>
            <person name="Lokyitsang T."/>
            <person name="Lokyitsang Y."/>
            <person name="Lubonja R."/>
            <person name="Lui A."/>
            <person name="MacDonald P."/>
            <person name="Magnisalis V."/>
            <person name="Maru K."/>
            <person name="Matthews C."/>
            <person name="McCusker W."/>
            <person name="McDonough S."/>
            <person name="Mehta T."/>
            <person name="Meldrim J."/>
            <person name="Meneus L."/>
            <person name="Mihai O."/>
            <person name="Mihalev A."/>
            <person name="Mihova T."/>
            <person name="Mittelman R."/>
            <person name="Mlenga V."/>
            <person name="Montmayeur A."/>
            <person name="Mulrain L."/>
            <person name="Navidi A."/>
            <person name="Naylor J."/>
            <person name="Negash T."/>
            <person name="Nguyen T."/>
            <person name="Nguyen N."/>
            <person name="Nicol R."/>
            <person name="Norbu C."/>
            <person name="Norbu N."/>
            <person name="Novod N."/>
            <person name="O'Neill B."/>
            <person name="Osman S."/>
            <person name="Markiewicz E."/>
            <person name="Oyono O.L."/>
            <person name="Patti C."/>
            <person name="Phunkhang P."/>
            <person name="Pierre F."/>
            <person name="Priest M."/>
            <person name="Raghuraman S."/>
            <person name="Rege F."/>
            <person name="Reyes R."/>
            <person name="Rise C."/>
            <person name="Rogov P."/>
            <person name="Ross K."/>
            <person name="Ryan E."/>
            <person name="Settipalli S."/>
            <person name="Shea T."/>
            <person name="Sherpa N."/>
            <person name="Shi L."/>
            <person name="Shih D."/>
            <person name="Sparrow T."/>
            <person name="Spaulding J."/>
            <person name="Stalker J."/>
            <person name="Stange-Thomann N."/>
            <person name="Stavropoulos S."/>
            <person name="Stone C."/>
            <person name="Strader C."/>
            <person name="Tesfaye S."/>
            <person name="Thomson T."/>
            <person name="Thoulutsang Y."/>
            <person name="Thoulutsang D."/>
            <person name="Topham K."/>
            <person name="Topping I."/>
            <person name="Tsamla T."/>
            <person name="Vassiliev H."/>
            <person name="Vo A."/>
            <person name="Wangchuk T."/>
            <person name="Wangdi T."/>
            <person name="Weiand M."/>
            <person name="Wilkinson J."/>
            <person name="Wilson A."/>
            <person name="Yadav S."/>
            <person name="Young G."/>
            <person name="Yu Q."/>
            <person name="Zembek L."/>
            <person name="Zhong D."/>
            <person name="Zimmer A."/>
            <person name="Zwirko Z."/>
            <person name="Jaffe D.B."/>
            <person name="Alvarez P."/>
            <person name="Brockman W."/>
            <person name="Butler J."/>
            <person name="Chin C."/>
            <person name="Gnerre S."/>
            <person name="Grabherr M."/>
            <person name="Kleber M."/>
            <person name="Mauceli E."/>
            <person name="MacCallum I."/>
        </authorList>
    </citation>
    <scope>NUCLEOTIDE SEQUENCE [LARGE SCALE GENOMIC DNA]</scope>
    <source>
        <strain evidence="10">Tucson 15010-1051.87</strain>
    </source>
</reference>
<dbReference type="Pfam" id="PF04003">
    <property type="entry name" value="Utp12"/>
    <property type="match status" value="1"/>
</dbReference>
<dbReference type="PROSITE" id="PS50082">
    <property type="entry name" value="WD_REPEATS_2"/>
    <property type="match status" value="3"/>
</dbReference>
<dbReference type="GO" id="GO:0000462">
    <property type="term" value="P:maturation of SSU-rRNA from tricistronic rRNA transcript (SSU-rRNA, 5.8S rRNA, LSU-rRNA)"/>
    <property type="evidence" value="ECO:0007669"/>
    <property type="project" value="TreeGrafter"/>
</dbReference>
<keyword evidence="10" id="KW-1185">Reference proteome</keyword>
<feature type="region of interest" description="Disordered" evidence="7">
    <location>
        <begin position="930"/>
        <end position="952"/>
    </location>
</feature>
<dbReference type="SUPFAM" id="SSF50978">
    <property type="entry name" value="WD40 repeat-like"/>
    <property type="match status" value="1"/>
</dbReference>
<dbReference type="Pfam" id="PF00400">
    <property type="entry name" value="WD40"/>
    <property type="match status" value="4"/>
</dbReference>
<feature type="compositionally biased region" description="Acidic residues" evidence="7">
    <location>
        <begin position="936"/>
        <end position="952"/>
    </location>
</feature>
<dbReference type="InterPro" id="IPR019775">
    <property type="entry name" value="WD40_repeat_CS"/>
</dbReference>
<dbReference type="AlphaFoldDB" id="B4LPI6"/>